<keyword evidence="3" id="KW-1185">Reference proteome</keyword>
<comment type="caution">
    <text evidence="2">The sequence shown here is derived from an EMBL/GenBank/DDBJ whole genome shotgun (WGS) entry which is preliminary data.</text>
</comment>
<sequence length="759" mass="86138">MSRNLQLPSLTFPSPPDVFHFPEGATRDQLLRVLRRVYDSATNDESFNSSDDINIIHIRTHELEWELKNAIRRITSEEEWKDVVGDDWPGEGRGDTYVVSKRDVHFQDSRSLGHEGEGGGRCGHCGYEITGEASASENDPAQHVSKDESRRKYDLKVEDERREGEDQRDVPQLRGGAFSTFSGLPSGLPFDESCGDCSRYRFDEYGEGNPFRPLQEDYALEQEQAWIDRAWILQLQNASHTRMIDHLQQIIEDVEATVEWQDEELACAHRRISDLERKVRKRKEETFAAGRRTDFARAETRVLQKQLQQIHDQVTQFCAELDESERRILEHYPGLFACESPQAAEMRGGEESPHELCGSSSEHALADAQKEAHTPKVEAVEASSFYWFPSVSMVVLLTNPLHHFQFPKHTSLARVHQMLQTLHTEGRETDPHLRQVREILDTRGEAHIILPDTTNGRQVLISAPDIRDDASVASGKAGYKHWNRTFGPVEYQYEHMLKDSIESLKPPTTDDQALLSPKVCVYEEIFNAGVLVNKVSPSGSPDEDEYYNAGDLVDTIEHEAELSRVRSAQKLAELCKEVPTSKKRADSLGEKRGYALSLPLPPTKLGPMFPTGSDFASKEHLDPRPVGTTGVRAWRLDQTSSKEAEHGRNGEDECSANVNYAKGCDNSIGLRRNPLSLERLFTNPDTDTQSTATRENRAFGSRSPAEEGWCMWRHHKNSGCESWIPSSNLDPNRERCAFCNLPFAKVSWEKWEFDDEEMC</sequence>
<proteinExistence type="predicted"/>
<name>A0A9W9CDT7_9PLEO</name>
<dbReference type="RefSeq" id="XP_056073958.1">
    <property type="nucleotide sequence ID" value="XM_056213650.1"/>
</dbReference>
<dbReference type="EMBL" id="JAPEUX010000003">
    <property type="protein sequence ID" value="KAJ4356832.1"/>
    <property type="molecule type" value="Genomic_DNA"/>
</dbReference>
<gene>
    <name evidence="2" type="ORF">N0V89_004869</name>
</gene>
<feature type="compositionally biased region" description="Polar residues" evidence="1">
    <location>
        <begin position="683"/>
        <end position="693"/>
    </location>
</feature>
<protein>
    <submittedName>
        <fullName evidence="2">Uncharacterized protein</fullName>
    </submittedName>
</protein>
<dbReference type="AlphaFoldDB" id="A0A9W9CDT7"/>
<feature type="region of interest" description="Disordered" evidence="1">
    <location>
        <begin position="681"/>
        <end position="700"/>
    </location>
</feature>
<organism evidence="2 3">
    <name type="scientific">Didymosphaeria variabile</name>
    <dbReference type="NCBI Taxonomy" id="1932322"/>
    <lineage>
        <taxon>Eukaryota</taxon>
        <taxon>Fungi</taxon>
        <taxon>Dikarya</taxon>
        <taxon>Ascomycota</taxon>
        <taxon>Pezizomycotina</taxon>
        <taxon>Dothideomycetes</taxon>
        <taxon>Pleosporomycetidae</taxon>
        <taxon>Pleosporales</taxon>
        <taxon>Massarineae</taxon>
        <taxon>Didymosphaeriaceae</taxon>
        <taxon>Didymosphaeria</taxon>
    </lineage>
</organism>
<evidence type="ECO:0000313" key="3">
    <source>
        <dbReference type="Proteomes" id="UP001140513"/>
    </source>
</evidence>
<feature type="region of interest" description="Disordered" evidence="1">
    <location>
        <begin position="133"/>
        <end position="175"/>
    </location>
</feature>
<dbReference type="Proteomes" id="UP001140513">
    <property type="component" value="Unassembled WGS sequence"/>
</dbReference>
<accession>A0A9W9CDT7</accession>
<dbReference type="GeneID" id="80908399"/>
<feature type="compositionally biased region" description="Basic and acidic residues" evidence="1">
    <location>
        <begin position="144"/>
        <end position="171"/>
    </location>
</feature>
<dbReference type="OrthoDB" id="3785861at2759"/>
<reference evidence="2" key="1">
    <citation type="submission" date="2022-10" db="EMBL/GenBank/DDBJ databases">
        <title>Tapping the CABI collections for fungal endophytes: first genome assemblies for Collariella, Neodidymelliopsis, Ascochyta clinopodiicola, Didymella pomorum, Didymosphaeria variabile, Neocosmospora piperis and Neocucurbitaria cava.</title>
        <authorList>
            <person name="Hill R."/>
        </authorList>
    </citation>
    <scope>NUCLEOTIDE SEQUENCE</scope>
    <source>
        <strain evidence="2">IMI 356815</strain>
    </source>
</reference>
<evidence type="ECO:0000256" key="1">
    <source>
        <dbReference type="SAM" id="MobiDB-lite"/>
    </source>
</evidence>
<evidence type="ECO:0000313" key="2">
    <source>
        <dbReference type="EMBL" id="KAJ4356832.1"/>
    </source>
</evidence>